<evidence type="ECO:0000256" key="2">
    <source>
        <dbReference type="ARBA" id="ARBA00022741"/>
    </source>
</evidence>
<accession>A0A225E4R7</accession>
<keyword evidence="3" id="KW-0067">ATP-binding</keyword>
<reference evidence="5" key="1">
    <citation type="submission" date="2017-06" db="EMBL/GenBank/DDBJ databases">
        <title>Genome analysis of Fimbriiglobus ruber SP5, the first member of the order Planctomycetales with confirmed chitinolytic capability.</title>
        <authorList>
            <person name="Ravin N.V."/>
            <person name="Rakitin A.L."/>
            <person name="Ivanova A.A."/>
            <person name="Beletsky A.V."/>
            <person name="Kulichevskaya I.S."/>
            <person name="Mardanov A.V."/>
            <person name="Dedysh S.N."/>
        </authorList>
    </citation>
    <scope>NUCLEOTIDE SEQUENCE [LARGE SCALE GENOMIC DNA]</scope>
    <source>
        <strain evidence="5">SP5</strain>
    </source>
</reference>
<dbReference type="InterPro" id="IPR021030">
    <property type="entry name" value="DUF3731"/>
</dbReference>
<comment type="caution">
    <text evidence="4">The sequence shown here is derived from an EMBL/GenBank/DDBJ whole genome shotgun (WGS) entry which is preliminary data.</text>
</comment>
<dbReference type="PANTHER" id="PTHR42749:SF1">
    <property type="entry name" value="CELL SHAPE-DETERMINING PROTEIN MREB"/>
    <property type="match status" value="1"/>
</dbReference>
<dbReference type="PROSITE" id="PS00329">
    <property type="entry name" value="HSP70_2"/>
    <property type="match status" value="1"/>
</dbReference>
<dbReference type="RefSeq" id="WP_088254500.1">
    <property type="nucleotide sequence ID" value="NZ_NIDE01000004.1"/>
</dbReference>
<dbReference type="PROSITE" id="PS00297">
    <property type="entry name" value="HSP70_1"/>
    <property type="match status" value="1"/>
</dbReference>
<dbReference type="PRINTS" id="PR00301">
    <property type="entry name" value="HEATSHOCK70"/>
</dbReference>
<comment type="similarity">
    <text evidence="1">Belongs to the heat shock protein 70 family.</text>
</comment>
<organism evidence="4 5">
    <name type="scientific">Fimbriiglobus ruber</name>
    <dbReference type="NCBI Taxonomy" id="1908690"/>
    <lineage>
        <taxon>Bacteria</taxon>
        <taxon>Pseudomonadati</taxon>
        <taxon>Planctomycetota</taxon>
        <taxon>Planctomycetia</taxon>
        <taxon>Gemmatales</taxon>
        <taxon>Gemmataceae</taxon>
        <taxon>Fimbriiglobus</taxon>
    </lineage>
</organism>
<dbReference type="OrthoDB" id="9760742at2"/>
<dbReference type="Pfam" id="PF12531">
    <property type="entry name" value="DUF3731"/>
    <property type="match status" value="1"/>
</dbReference>
<dbReference type="GO" id="GO:0140662">
    <property type="term" value="F:ATP-dependent protein folding chaperone"/>
    <property type="evidence" value="ECO:0007669"/>
    <property type="project" value="InterPro"/>
</dbReference>
<dbReference type="Pfam" id="PF00012">
    <property type="entry name" value="HSP70"/>
    <property type="match status" value="1"/>
</dbReference>
<name>A0A225E4R7_9BACT</name>
<dbReference type="SUPFAM" id="SSF53067">
    <property type="entry name" value="Actin-like ATPase domain"/>
    <property type="match status" value="2"/>
</dbReference>
<sequence length="946" mass="102737">MARFLVGIDLGTTNSALAFVDLQAKPKAGGVKLNTFPIPQLVVAGEVREQQLLPSFLYLPGPHDLPPGAIALPWEPGATSAVGAFARNHGGKVPGRLVSSAKSWLCHPGVDRTSPLLPWGAPPDVPRLSPLEASARYLKHLVDAWNHTAGRRPEDRLEDQPVVLTVPASFDDVARNLTADAAKQAGLKNVSLLEEPQAAFYAWLGTHTPAEAGKLKPGMRCLVVDVGGGTSDFSLIRAGEEQGEMTFVRDAVGDHLLLGGDNMDLALAKAIEAKLPAGKLDAAQFGALVQACRSAKEALLGPNPPDHFPVTVVGKGRSVVSGTISINVTRADVTAALFDGFFPTVPYTDEPNRAARSGLQEMGLPYVADAAVTKHLAAFLRQHLPPGEVPNAILFNGGVFTPQVLRERVIEVMRPWFEVPGKPWHPLVLTTPSLDLAVAWGAAYLAWLKQSGGRRIGGGIPRSYYLGVSLADEKRSGAPAATDQPATPAKAVVCVVPRQLEEGNEVLIPAPEFELEIGRPVLFPLFTSTVRGDDKPGDIFELGPTQLLQLPPLHTILRGGRRSGVKRVPVTLAAKATEIGTLELYCVSREGNRWRLEFNVRDVVRDTPERPGEPAGDDRATLLDVFPEDKVQAAGELIRTCYATGAPTPPELPKSLEAALDTGRQEWPTGLCRRIWDFLAEVSDQRTKSPPHLSRWYNLVGFCLRPGFGDPLDRYRIEALWKLITTTTAATGATAKQPTVVEGGADYWIMWRRVSGGLNAALQQSLYARLRPTLLPSRGKPAPKPHANELAEMWRAAASLERLDARTKQHLGDELLRQIKRTPVPHYAFWALTRLGARQQFYGPLNTLLHPDVAQNWLEQLLDFAPTNDAERLGWGFCLAQLARRTGLRGADVSDDHRHGVARLLRTIQVPAGWPRMVEEVVEPEGDDQSRLFGEALPIGLRLAGG</sequence>
<dbReference type="Proteomes" id="UP000214646">
    <property type="component" value="Unassembled WGS sequence"/>
</dbReference>
<dbReference type="PANTHER" id="PTHR42749">
    <property type="entry name" value="CELL SHAPE-DETERMINING PROTEIN MREB"/>
    <property type="match status" value="1"/>
</dbReference>
<evidence type="ECO:0000313" key="5">
    <source>
        <dbReference type="Proteomes" id="UP000214646"/>
    </source>
</evidence>
<evidence type="ECO:0000313" key="4">
    <source>
        <dbReference type="EMBL" id="OWK43675.1"/>
    </source>
</evidence>
<keyword evidence="5" id="KW-1185">Reference proteome</keyword>
<dbReference type="AlphaFoldDB" id="A0A225E4R7"/>
<keyword evidence="2" id="KW-0547">Nucleotide-binding</keyword>
<proteinExistence type="inferred from homology"/>
<dbReference type="CDD" id="cd10170">
    <property type="entry name" value="ASKHA_NBD_HSP70"/>
    <property type="match status" value="1"/>
</dbReference>
<evidence type="ECO:0000256" key="3">
    <source>
        <dbReference type="ARBA" id="ARBA00022840"/>
    </source>
</evidence>
<protein>
    <submittedName>
        <fullName evidence="4">Chaperone protein DnaK</fullName>
    </submittedName>
</protein>
<dbReference type="EMBL" id="NIDE01000004">
    <property type="protein sequence ID" value="OWK43675.1"/>
    <property type="molecule type" value="Genomic_DNA"/>
</dbReference>
<dbReference type="Gene3D" id="3.30.420.40">
    <property type="match status" value="2"/>
</dbReference>
<gene>
    <name evidence="4" type="ORF">FRUB_03274</name>
</gene>
<dbReference type="InterPro" id="IPR013126">
    <property type="entry name" value="Hsp_70_fam"/>
</dbReference>
<dbReference type="InterPro" id="IPR018181">
    <property type="entry name" value="Heat_shock_70_CS"/>
</dbReference>
<dbReference type="Gene3D" id="3.90.640.10">
    <property type="entry name" value="Actin, Chain A, domain 4"/>
    <property type="match status" value="1"/>
</dbReference>
<dbReference type="GO" id="GO:0005524">
    <property type="term" value="F:ATP binding"/>
    <property type="evidence" value="ECO:0007669"/>
    <property type="project" value="UniProtKB-KW"/>
</dbReference>
<evidence type="ECO:0000256" key="1">
    <source>
        <dbReference type="ARBA" id="ARBA00007381"/>
    </source>
</evidence>
<dbReference type="InterPro" id="IPR043129">
    <property type="entry name" value="ATPase_NBD"/>
</dbReference>